<evidence type="ECO:0000256" key="2">
    <source>
        <dbReference type="ARBA" id="ARBA00010265"/>
    </source>
</evidence>
<organism evidence="7 8">
    <name type="scientific">Litorimonas taeanensis</name>
    <dbReference type="NCBI Taxonomy" id="568099"/>
    <lineage>
        <taxon>Bacteria</taxon>
        <taxon>Pseudomonadati</taxon>
        <taxon>Pseudomonadota</taxon>
        <taxon>Alphaproteobacteria</taxon>
        <taxon>Maricaulales</taxon>
        <taxon>Robiginitomaculaceae</taxon>
    </lineage>
</organism>
<feature type="region of interest" description="Disordered" evidence="6">
    <location>
        <begin position="118"/>
        <end position="141"/>
    </location>
</feature>
<evidence type="ECO:0000256" key="5">
    <source>
        <dbReference type="ARBA" id="ARBA00023136"/>
    </source>
</evidence>
<keyword evidence="3" id="KW-0812">Transmembrane</keyword>
<dbReference type="Pfam" id="PF03743">
    <property type="entry name" value="TrbI"/>
    <property type="match status" value="1"/>
</dbReference>
<dbReference type="AlphaFoldDB" id="A0A420WJM7"/>
<comment type="subcellular location">
    <subcellularLocation>
        <location evidence="1">Membrane</location>
        <topology evidence="1">Single-pass membrane protein</topology>
    </subcellularLocation>
</comment>
<evidence type="ECO:0000313" key="7">
    <source>
        <dbReference type="EMBL" id="RKQ71208.1"/>
    </source>
</evidence>
<evidence type="ECO:0000256" key="3">
    <source>
        <dbReference type="ARBA" id="ARBA00022692"/>
    </source>
</evidence>
<dbReference type="Proteomes" id="UP000282211">
    <property type="component" value="Unassembled WGS sequence"/>
</dbReference>
<accession>A0A420WJM7</accession>
<dbReference type="GO" id="GO:0016020">
    <property type="term" value="C:membrane"/>
    <property type="evidence" value="ECO:0007669"/>
    <property type="project" value="UniProtKB-SubCell"/>
</dbReference>
<dbReference type="InterPro" id="IPR042217">
    <property type="entry name" value="T4SS_VirB10/TrbI"/>
</dbReference>
<evidence type="ECO:0000256" key="4">
    <source>
        <dbReference type="ARBA" id="ARBA00022989"/>
    </source>
</evidence>
<evidence type="ECO:0000256" key="1">
    <source>
        <dbReference type="ARBA" id="ARBA00004167"/>
    </source>
</evidence>
<dbReference type="EMBL" id="RBII01000001">
    <property type="protein sequence ID" value="RKQ71208.1"/>
    <property type="molecule type" value="Genomic_DNA"/>
</dbReference>
<gene>
    <name evidence="7" type="ORF">DES40_0521</name>
</gene>
<name>A0A420WJM7_9PROT</name>
<protein>
    <submittedName>
        <fullName evidence="7">Type IV secretion system protein VirB10</fullName>
    </submittedName>
</protein>
<keyword evidence="8" id="KW-1185">Reference proteome</keyword>
<dbReference type="CDD" id="cd16429">
    <property type="entry name" value="VirB10"/>
    <property type="match status" value="1"/>
</dbReference>
<dbReference type="OrthoDB" id="9807354at2"/>
<keyword evidence="4" id="KW-1133">Transmembrane helix</keyword>
<keyword evidence="5" id="KW-0472">Membrane</keyword>
<evidence type="ECO:0000256" key="6">
    <source>
        <dbReference type="SAM" id="MobiDB-lite"/>
    </source>
</evidence>
<evidence type="ECO:0000313" key="8">
    <source>
        <dbReference type="Proteomes" id="UP000282211"/>
    </source>
</evidence>
<reference evidence="7 8" key="1">
    <citation type="submission" date="2018-10" db="EMBL/GenBank/DDBJ databases">
        <title>Genomic Encyclopedia of Type Strains, Phase IV (KMG-IV): sequencing the most valuable type-strain genomes for metagenomic binning, comparative biology and taxonomic classification.</title>
        <authorList>
            <person name="Goeker M."/>
        </authorList>
    </citation>
    <scope>NUCLEOTIDE SEQUENCE [LARGE SCALE GENOMIC DNA]</scope>
    <source>
        <strain evidence="7 8">DSM 22008</strain>
    </source>
</reference>
<dbReference type="InterPro" id="IPR005498">
    <property type="entry name" value="T4SS_VirB10/TraB/TrbI"/>
</dbReference>
<proteinExistence type="inferred from homology"/>
<sequence length="418" mass="45292">MSDTPPNLTIRARPRAVRRFSRKAVLGGAAVLGAVMFRALAMALQSPVHDEKAEELYNVTHKPMAAGLELLPKTYEEMKPTLGPPLPGDLGEVYLPKGQTIPNPHIAETALNPRPQKRALYSAPPQPSYQPATPVYNPPTQQPKTQSLFFNVGRKALGGQVEQYQSSGPVDQLSQNLGFPAPQMPDYPGLPSGFDLSGGQSDPNGQIDKQAFLERDTDGIYNSHGLVSPRSPYQVMAGNIIPASLVTGLNSDLPGQVIGQVTENVYDTVTGQHLLIPQGSRLMGRYDSVIAFGQSRALVVWTRLILPNGDSIQLDNLPSSDSQGFAGLKDKVDKHTWQFIKGAALSSLLSIGSELASDDGDRLTRALQNAGQDTANIAGQRIIDRNLNVQPTLKVRQGWRFNVIVSRDLILKPYGARP</sequence>
<dbReference type="RefSeq" id="WP_121099006.1">
    <property type="nucleotide sequence ID" value="NZ_RBII01000001.1"/>
</dbReference>
<comment type="caution">
    <text evidence="7">The sequence shown here is derived from an EMBL/GenBank/DDBJ whole genome shotgun (WGS) entry which is preliminary data.</text>
</comment>
<comment type="similarity">
    <text evidence="2">Belongs to the TrbI/VirB10 family.</text>
</comment>
<dbReference type="Gene3D" id="2.40.128.260">
    <property type="entry name" value="Type IV secretion system, VirB10/TraB/TrbI"/>
    <property type="match status" value="1"/>
</dbReference>
<dbReference type="InParanoid" id="A0A420WJM7"/>